<dbReference type="PROSITE" id="PS00162">
    <property type="entry name" value="ALPHA_CA_1"/>
    <property type="match status" value="1"/>
</dbReference>
<evidence type="ECO:0000256" key="6">
    <source>
        <dbReference type="ARBA" id="ARBA00023239"/>
    </source>
</evidence>
<sequence>MTFERLHLNAVLFITTVLVPLLTEGLGDWAYHGRDDPSKWKYHFPACNGSRQSPINVVPKHTIFDAGLDDLVVNYEPSVSAELQNNGHTVKATFKTGMSNISGAGLLSTYRALQVHFHWGSDDSYGSEHQVLGKKYPLEIHIVHFNTKYPNASVAMKKEDGLAVLGTFAEISEKDNPVIDPIVKKLNATHYKSDTAFIPSLQPFLFLPHNSAAFYTYKGSLTTPGCYESVQWFLFNHTFKISHDQLAHFRELSERTRQSTKDEHLQDNFRPPQSLNGRVVTRSFERPPFPCGKTSSTTLQCSLLADDKFVFYEAIVNMCTIPATVTLDVSQPDIQVNYSKILYRDTKPRKIGNLNYGFALEMRQAKPSTLHVSVNQIHPFPDGQSFEALSGDFDGGVCQLSHCLAHSCNKHWCDGTAIGYMNDMLYIGFSSKFQDLTAANPSVHVNFYHNETGKWYLTDSETFTDNEEKVIHLTGMMVQDTPAAKHHKRAVKSQWEYVKFKAQITKMDDKVKYQLLVVPSDGLYYQVIDDEYTLACVKPTPAGRLSNASRIAIVASVVGMVLFLAVLTGVFLYCRRRQLTGRQPTLVDQIDIQDDNDKL</sequence>
<reference evidence="11 12" key="1">
    <citation type="submission" date="2022-05" db="EMBL/GenBank/DDBJ databases">
        <authorList>
            <consortium name="Genoscope - CEA"/>
            <person name="William W."/>
        </authorList>
    </citation>
    <scope>NUCLEOTIDE SEQUENCE [LARGE SCALE GENOMIC DNA]</scope>
</reference>
<comment type="catalytic activity">
    <reaction evidence="7 8">
        <text>hydrogencarbonate + H(+) = CO2 + H2O</text>
        <dbReference type="Rhea" id="RHEA:10748"/>
        <dbReference type="ChEBI" id="CHEBI:15377"/>
        <dbReference type="ChEBI" id="CHEBI:15378"/>
        <dbReference type="ChEBI" id="CHEBI:16526"/>
        <dbReference type="ChEBI" id="CHEBI:17544"/>
        <dbReference type="EC" id="4.2.1.1"/>
    </reaction>
</comment>
<dbReference type="PANTHER" id="PTHR18952:SF265">
    <property type="entry name" value="CARBONIC ANHYDRASE"/>
    <property type="match status" value="1"/>
</dbReference>
<feature type="signal peptide" evidence="8">
    <location>
        <begin position="1"/>
        <end position="25"/>
    </location>
</feature>
<feature type="domain" description="Alpha-carbonic anhydrase" evidence="10">
    <location>
        <begin position="27"/>
        <end position="284"/>
    </location>
</feature>
<feature type="transmembrane region" description="Helical" evidence="9">
    <location>
        <begin position="551"/>
        <end position="574"/>
    </location>
</feature>
<accession>A0ABN8Q773</accession>
<dbReference type="InterPro" id="IPR036398">
    <property type="entry name" value="CA_dom_sf"/>
</dbReference>
<comment type="cofactor">
    <cofactor evidence="8">
        <name>Zn(2+)</name>
        <dbReference type="ChEBI" id="CHEBI:29105"/>
    </cofactor>
</comment>
<keyword evidence="8" id="KW-0732">Signal</keyword>
<comment type="caution">
    <text evidence="11">The sequence shown here is derived from an EMBL/GenBank/DDBJ whole genome shotgun (WGS) entry which is preliminary data.</text>
</comment>
<evidence type="ECO:0000256" key="7">
    <source>
        <dbReference type="ARBA" id="ARBA00048348"/>
    </source>
</evidence>
<dbReference type="PROSITE" id="PS51144">
    <property type="entry name" value="ALPHA_CA_2"/>
    <property type="match status" value="1"/>
</dbReference>
<keyword evidence="9" id="KW-1133">Transmembrane helix</keyword>
<dbReference type="Proteomes" id="UP001159405">
    <property type="component" value="Unassembled WGS sequence"/>
</dbReference>
<protein>
    <recommendedName>
        <fullName evidence="3 8">Carbonic anhydrase</fullName>
        <ecNumber evidence="3 8">4.2.1.1</ecNumber>
    </recommendedName>
</protein>
<dbReference type="InterPro" id="IPR018338">
    <property type="entry name" value="Carbonic_anhydrase_a-class_CS"/>
</dbReference>
<dbReference type="SUPFAM" id="SSF51069">
    <property type="entry name" value="Carbonic anhydrase"/>
    <property type="match status" value="1"/>
</dbReference>
<proteinExistence type="inferred from homology"/>
<evidence type="ECO:0000256" key="5">
    <source>
        <dbReference type="ARBA" id="ARBA00022833"/>
    </source>
</evidence>
<dbReference type="CDD" id="cd00326">
    <property type="entry name" value="alpha_CA"/>
    <property type="match status" value="1"/>
</dbReference>
<dbReference type="EMBL" id="CALNXK010000111">
    <property type="protein sequence ID" value="CAH3158641.1"/>
    <property type="molecule type" value="Genomic_DNA"/>
</dbReference>
<evidence type="ECO:0000313" key="11">
    <source>
        <dbReference type="EMBL" id="CAH3158641.1"/>
    </source>
</evidence>
<comment type="function">
    <text evidence="1 8">Reversible hydration of carbon dioxide.</text>
</comment>
<gene>
    <name evidence="11" type="ORF">PLOB_00003298</name>
</gene>
<dbReference type="Pfam" id="PF00194">
    <property type="entry name" value="Carb_anhydrase"/>
    <property type="match status" value="1"/>
</dbReference>
<evidence type="ECO:0000259" key="10">
    <source>
        <dbReference type="PROSITE" id="PS51144"/>
    </source>
</evidence>
<comment type="similarity">
    <text evidence="2 8">Belongs to the alpha-carbonic anhydrase family.</text>
</comment>
<dbReference type="InterPro" id="IPR023561">
    <property type="entry name" value="Carbonic_anhydrase_a-class"/>
</dbReference>
<evidence type="ECO:0000256" key="8">
    <source>
        <dbReference type="RuleBase" id="RU367011"/>
    </source>
</evidence>
<name>A0ABN8Q773_9CNID</name>
<dbReference type="InterPro" id="IPR001148">
    <property type="entry name" value="CA_dom"/>
</dbReference>
<evidence type="ECO:0000256" key="9">
    <source>
        <dbReference type="SAM" id="Phobius"/>
    </source>
</evidence>
<evidence type="ECO:0000256" key="3">
    <source>
        <dbReference type="ARBA" id="ARBA00012925"/>
    </source>
</evidence>
<evidence type="ECO:0000256" key="2">
    <source>
        <dbReference type="ARBA" id="ARBA00010718"/>
    </source>
</evidence>
<evidence type="ECO:0000256" key="4">
    <source>
        <dbReference type="ARBA" id="ARBA00022723"/>
    </source>
</evidence>
<dbReference type="Gene3D" id="3.10.200.10">
    <property type="entry name" value="Alpha carbonic anhydrase"/>
    <property type="match status" value="1"/>
</dbReference>
<evidence type="ECO:0000256" key="1">
    <source>
        <dbReference type="ARBA" id="ARBA00002904"/>
    </source>
</evidence>
<keyword evidence="5 8" id="KW-0862">Zinc</keyword>
<dbReference type="CDD" id="cd12087">
    <property type="entry name" value="TM_EGFR-like"/>
    <property type="match status" value="1"/>
</dbReference>
<keyword evidence="9" id="KW-0472">Membrane</keyword>
<dbReference type="SMART" id="SM01057">
    <property type="entry name" value="Carb_anhydrase"/>
    <property type="match status" value="1"/>
</dbReference>
<feature type="chain" id="PRO_5045006794" description="Carbonic anhydrase" evidence="8">
    <location>
        <begin position="26"/>
        <end position="599"/>
    </location>
</feature>
<dbReference type="EC" id="4.2.1.1" evidence="3 8"/>
<dbReference type="PANTHER" id="PTHR18952">
    <property type="entry name" value="CARBONIC ANHYDRASE"/>
    <property type="match status" value="1"/>
</dbReference>
<organism evidence="11 12">
    <name type="scientific">Porites lobata</name>
    <dbReference type="NCBI Taxonomy" id="104759"/>
    <lineage>
        <taxon>Eukaryota</taxon>
        <taxon>Metazoa</taxon>
        <taxon>Cnidaria</taxon>
        <taxon>Anthozoa</taxon>
        <taxon>Hexacorallia</taxon>
        <taxon>Scleractinia</taxon>
        <taxon>Fungiina</taxon>
        <taxon>Poritidae</taxon>
        <taxon>Porites</taxon>
    </lineage>
</organism>
<keyword evidence="12" id="KW-1185">Reference proteome</keyword>
<evidence type="ECO:0000313" key="12">
    <source>
        <dbReference type="Proteomes" id="UP001159405"/>
    </source>
</evidence>
<keyword evidence="6 8" id="KW-0456">Lyase</keyword>
<keyword evidence="4 8" id="KW-0479">Metal-binding</keyword>
<keyword evidence="9" id="KW-0812">Transmembrane</keyword>